<keyword evidence="1" id="KW-0812">Transmembrane</keyword>
<keyword evidence="1" id="KW-1133">Transmembrane helix</keyword>
<dbReference type="EMBL" id="VSSQ01025860">
    <property type="protein sequence ID" value="MPM74280.1"/>
    <property type="molecule type" value="Genomic_DNA"/>
</dbReference>
<organism evidence="2">
    <name type="scientific">bioreactor metagenome</name>
    <dbReference type="NCBI Taxonomy" id="1076179"/>
    <lineage>
        <taxon>unclassified sequences</taxon>
        <taxon>metagenomes</taxon>
        <taxon>ecological metagenomes</taxon>
    </lineage>
</organism>
<proteinExistence type="predicted"/>
<protein>
    <submittedName>
        <fullName evidence="2">Uncharacterized protein</fullName>
    </submittedName>
</protein>
<sequence>MFYLFGADKGIMRFYPFNVLLNMVRGSSDISTVGVFLTAALTVVLFIWAMRNTKKMFKSVGGVKL</sequence>
<name>A0A645CBI0_9ZZZZ</name>
<reference evidence="2" key="1">
    <citation type="submission" date="2019-08" db="EMBL/GenBank/DDBJ databases">
        <authorList>
            <person name="Kucharzyk K."/>
            <person name="Murdoch R.W."/>
            <person name="Higgins S."/>
            <person name="Loffler F."/>
        </authorList>
    </citation>
    <scope>NUCLEOTIDE SEQUENCE</scope>
</reference>
<dbReference type="AlphaFoldDB" id="A0A645CBI0"/>
<accession>A0A645CBI0</accession>
<gene>
    <name evidence="2" type="ORF">SDC9_121266</name>
</gene>
<feature type="transmembrane region" description="Helical" evidence="1">
    <location>
        <begin position="30"/>
        <end position="49"/>
    </location>
</feature>
<evidence type="ECO:0000313" key="2">
    <source>
        <dbReference type="EMBL" id="MPM74280.1"/>
    </source>
</evidence>
<keyword evidence="1" id="KW-0472">Membrane</keyword>
<comment type="caution">
    <text evidence="2">The sequence shown here is derived from an EMBL/GenBank/DDBJ whole genome shotgun (WGS) entry which is preliminary data.</text>
</comment>
<evidence type="ECO:0000256" key="1">
    <source>
        <dbReference type="SAM" id="Phobius"/>
    </source>
</evidence>